<feature type="region of interest" description="Disordered" evidence="1">
    <location>
        <begin position="569"/>
        <end position="591"/>
    </location>
</feature>
<dbReference type="AlphaFoldDB" id="A0A420UX64"/>
<keyword evidence="2" id="KW-0732">Signal</keyword>
<feature type="chain" id="PRO_5043190182" evidence="2">
    <location>
        <begin position="24"/>
        <end position="610"/>
    </location>
</feature>
<dbReference type="OrthoDB" id="9779955at2"/>
<feature type="signal peptide" evidence="2">
    <location>
        <begin position="1"/>
        <end position="23"/>
    </location>
</feature>
<dbReference type="InterPro" id="IPR059177">
    <property type="entry name" value="GH29D-like_dom"/>
</dbReference>
<evidence type="ECO:0000313" key="5">
    <source>
        <dbReference type="Proteomes" id="UP000028058"/>
    </source>
</evidence>
<reference evidence="4 5" key="1">
    <citation type="journal article" date="2014" name="Genome Announc.">
        <title>Draft Genome Sequence of Streptomyces fradiae ATCC 19609, a Strain Highly Sensitive to Antibiotics.</title>
        <authorList>
            <person name="Bekker O.B."/>
            <person name="Klimina K.M."/>
            <person name="Vatlin A.A."/>
            <person name="Zakharevich N.V."/>
            <person name="Kasianov A.S."/>
            <person name="Danilenko V.N."/>
        </authorList>
    </citation>
    <scope>NUCLEOTIDE SEQUENCE [LARGE SCALE GENOMIC DNA]</scope>
    <source>
        <strain evidence="4 5">ATCC 19609</strain>
    </source>
</reference>
<evidence type="ECO:0000259" key="3">
    <source>
        <dbReference type="Pfam" id="PF13290"/>
    </source>
</evidence>
<evidence type="ECO:0000256" key="2">
    <source>
        <dbReference type="SAM" id="SignalP"/>
    </source>
</evidence>
<sequence length="610" mass="66415">MGAVGLLAAVSLVMTGMTGPAGADGDPAPPDRSWAQEARAAQEAGIKKTSGGDAAKAPAPTKADIAAGKQSAEDLTGDITFSTPGGTFQNEVSVSLSTTIADAQIRYTTNGQLPTASSTVYSGPLRLTSTTQLRAQAFVNGAASGDPGTAVYVARSVNANHDLPLVVLDAYGAGKPDREWADVAAMVMEPEGGTTSLGAAPAVSTRAAFHLRGQSSATFEKAPYRIEFRDNEDDDADYPVLGMPAESDWVLRGPFPDKTLVRDAFAYTLGRELGLQTPRHRFVEVYLNLDGSPLGADDYQGVYMLDENIKQSPNRLDIAKLKKSDLTEPAVTGGYVMKFDAWAAEEPKLPCSGQECWSDLEVTEPKELQPEQQTWITQYVQKLHNALRSANPSDPQTGYPAYIDVDSFVNLIILNEMGRQGDSYIRSMYMYKDRGGKLTAGPPWDYDLAFNAIPNGSPVDGWQFQPFFGFGTTDWFLKLMQDPSFNQKVQARWQELRRGVLSDAQLRNRVTQLSSPLANGAQRNFQKWPNLNTRTVGPFQTQTTQTWQEQLTLMQNWLVQRANWIDSSGWQVDQGGGQPPWPTAPGAQEKAAPLLPHLREAAERRQGSSG</sequence>
<dbReference type="Proteomes" id="UP000028058">
    <property type="component" value="Unassembled WGS sequence"/>
</dbReference>
<name>A0A420UX64_9ACTN</name>
<proteinExistence type="predicted"/>
<accession>A0A420UX64</accession>
<gene>
    <name evidence="4" type="ORF">SFRA_025400</name>
</gene>
<dbReference type="EMBL" id="JNAD02000014">
    <property type="protein sequence ID" value="RKM92227.1"/>
    <property type="molecule type" value="Genomic_DNA"/>
</dbReference>
<comment type="caution">
    <text evidence="4">The sequence shown here is derived from an EMBL/GenBank/DDBJ whole genome shotgun (WGS) entry which is preliminary data.</text>
</comment>
<feature type="domain" description="GH29D-like beta-sandwich" evidence="3">
    <location>
        <begin position="84"/>
        <end position="146"/>
    </location>
</feature>
<evidence type="ECO:0000313" key="4">
    <source>
        <dbReference type="EMBL" id="RKM92227.1"/>
    </source>
</evidence>
<organism evidence="4 5">
    <name type="scientific">Streptomyces xinghaiensis</name>
    <dbReference type="NCBI Taxonomy" id="1038928"/>
    <lineage>
        <taxon>Bacteria</taxon>
        <taxon>Bacillati</taxon>
        <taxon>Actinomycetota</taxon>
        <taxon>Actinomycetes</taxon>
        <taxon>Kitasatosporales</taxon>
        <taxon>Streptomycetaceae</taxon>
        <taxon>Streptomyces</taxon>
    </lineage>
</organism>
<feature type="region of interest" description="Disordered" evidence="1">
    <location>
        <begin position="40"/>
        <end position="62"/>
    </location>
</feature>
<evidence type="ECO:0000256" key="1">
    <source>
        <dbReference type="SAM" id="MobiDB-lite"/>
    </source>
</evidence>
<dbReference type="Pfam" id="PF13290">
    <property type="entry name" value="CHB_HEX_C_1"/>
    <property type="match status" value="1"/>
</dbReference>
<dbReference type="InterPro" id="IPR014867">
    <property type="entry name" value="Spore_coat_CotH_CotH2/3/7"/>
</dbReference>
<dbReference type="Pfam" id="PF08757">
    <property type="entry name" value="CotH"/>
    <property type="match status" value="1"/>
</dbReference>
<feature type="compositionally biased region" description="Low complexity" evidence="1">
    <location>
        <begin position="53"/>
        <end position="62"/>
    </location>
</feature>
<keyword evidence="5" id="KW-1185">Reference proteome</keyword>
<protein>
    <submittedName>
        <fullName evidence="4">Spore coat protein CotH</fullName>
    </submittedName>
</protein>